<evidence type="ECO:0000313" key="3">
    <source>
        <dbReference type="Proteomes" id="UP000185725"/>
    </source>
</evidence>
<proteinExistence type="predicted"/>
<dbReference type="AlphaFoldDB" id="A0A381FA98"/>
<dbReference type="RefSeq" id="WP_159436397.1">
    <property type="nucleotide sequence ID" value="NZ_CP033929.1"/>
</dbReference>
<dbReference type="GeneID" id="303675936"/>
<reference evidence="1 3" key="1">
    <citation type="submission" date="2017-01" db="EMBL/GenBank/DDBJ databases">
        <authorList>
            <person name="Varghese N."/>
            <person name="Submissions S."/>
        </authorList>
    </citation>
    <scope>NUCLEOTIDE SEQUENCE [LARGE SCALE GENOMIC DNA]</scope>
    <source>
        <strain evidence="1 3">ATCC 27950</strain>
    </source>
</reference>
<dbReference type="Proteomes" id="UP000185725">
    <property type="component" value="Unassembled WGS sequence"/>
</dbReference>
<sequence length="55" mass="6575">MKTTKTILKINSNGELVQWNEKLRRFELTSRSWSWSDIAPEFLEESKSNFENKKV</sequence>
<evidence type="ECO:0000313" key="2">
    <source>
        <dbReference type="EMBL" id="SUX43496.1"/>
    </source>
</evidence>
<organism evidence="2 4">
    <name type="scientific">Chryseobacterium indoltheticum</name>
    <dbReference type="NCBI Taxonomy" id="254"/>
    <lineage>
        <taxon>Bacteria</taxon>
        <taxon>Pseudomonadati</taxon>
        <taxon>Bacteroidota</taxon>
        <taxon>Flavobacteriia</taxon>
        <taxon>Flavobacteriales</taxon>
        <taxon>Weeksellaceae</taxon>
        <taxon>Chryseobacterium group</taxon>
        <taxon>Chryseobacterium</taxon>
    </lineage>
</organism>
<dbReference type="Proteomes" id="UP000255231">
    <property type="component" value="Unassembled WGS sequence"/>
</dbReference>
<accession>A0A381FA98</accession>
<dbReference type="EMBL" id="UFVS01000001">
    <property type="protein sequence ID" value="SUX43496.1"/>
    <property type="molecule type" value="Genomic_DNA"/>
</dbReference>
<dbReference type="EMBL" id="FTMF01000015">
    <property type="protein sequence ID" value="SIR24478.1"/>
    <property type="molecule type" value="Genomic_DNA"/>
</dbReference>
<gene>
    <name evidence="2" type="ORF">NCTC13560_02051</name>
    <name evidence="1" type="ORF">SAMN05421682_115100</name>
</gene>
<evidence type="ECO:0000313" key="1">
    <source>
        <dbReference type="EMBL" id="SIR24478.1"/>
    </source>
</evidence>
<keyword evidence="3" id="KW-1185">Reference proteome</keyword>
<evidence type="ECO:0000313" key="4">
    <source>
        <dbReference type="Proteomes" id="UP000255231"/>
    </source>
</evidence>
<reference evidence="2 4" key="2">
    <citation type="submission" date="2018-06" db="EMBL/GenBank/DDBJ databases">
        <authorList>
            <consortium name="Pathogen Informatics"/>
            <person name="Doyle S."/>
        </authorList>
    </citation>
    <scope>NUCLEOTIDE SEQUENCE [LARGE SCALE GENOMIC DNA]</scope>
    <source>
        <strain evidence="2 4">NCTC13560</strain>
    </source>
</reference>
<name>A0A381FA98_9FLAO</name>
<protein>
    <submittedName>
        <fullName evidence="2">Uncharacterized protein</fullName>
    </submittedName>
</protein>